<dbReference type="EMBL" id="CCNB01000002">
    <property type="protein sequence ID" value="CDX14276.1"/>
    <property type="molecule type" value="Genomic_DNA"/>
</dbReference>
<accession>A0A090DL05</accession>
<evidence type="ECO:0000313" key="1">
    <source>
        <dbReference type="EMBL" id="CDX14276.1"/>
    </source>
</evidence>
<reference evidence="1 2" key="1">
    <citation type="submission" date="2014-08" db="EMBL/GenBank/DDBJ databases">
        <authorList>
            <person name="Moulin Lionel"/>
        </authorList>
    </citation>
    <scope>NUCLEOTIDE SEQUENCE [LARGE SCALE GENOMIC DNA]</scope>
</reference>
<gene>
    <name evidence="1" type="ORF">MPLDJ20_100065</name>
</gene>
<dbReference type="AlphaFoldDB" id="A0A090DL05"/>
<protein>
    <submittedName>
        <fullName evidence="1">Uncharacterized protein</fullName>
    </submittedName>
</protein>
<evidence type="ECO:0000313" key="2">
    <source>
        <dbReference type="Proteomes" id="UP000046373"/>
    </source>
</evidence>
<organism evidence="1 2">
    <name type="scientific">Mesorhizobium plurifarium</name>
    <dbReference type="NCBI Taxonomy" id="69974"/>
    <lineage>
        <taxon>Bacteria</taxon>
        <taxon>Pseudomonadati</taxon>
        <taxon>Pseudomonadota</taxon>
        <taxon>Alphaproteobacteria</taxon>
        <taxon>Hyphomicrobiales</taxon>
        <taxon>Phyllobacteriaceae</taxon>
        <taxon>Mesorhizobium</taxon>
    </lineage>
</organism>
<sequence>MKKTSKSLKPSESGHVLGHRTFAAITAVEGISLDAVSRKRLADMKKRNLSPDDQRSEVIRAYLSAKSRG</sequence>
<dbReference type="Proteomes" id="UP000046373">
    <property type="component" value="Unassembled WGS sequence"/>
</dbReference>
<name>A0A090DL05_MESPL</name>
<proteinExistence type="predicted"/>